<keyword evidence="1" id="KW-1133">Transmembrane helix</keyword>
<name>A0A9Q0JEB1_9ROSI</name>
<proteinExistence type="predicted"/>
<gene>
    <name evidence="2" type="ORF">Tsubulata_042445</name>
</gene>
<reference evidence="2" key="2">
    <citation type="journal article" date="2023" name="Plants (Basel)">
        <title>Annotation of the Turnera subulata (Passifloraceae) Draft Genome Reveals the S-Locus Evolved after the Divergence of Turneroideae from Passifloroideae in a Stepwise Manner.</title>
        <authorList>
            <person name="Henning P.M."/>
            <person name="Roalson E.H."/>
            <person name="Mir W."/>
            <person name="McCubbin A.G."/>
            <person name="Shore J.S."/>
        </authorList>
    </citation>
    <scope>NUCLEOTIDE SEQUENCE</scope>
    <source>
        <strain evidence="2">F60SS</strain>
    </source>
</reference>
<dbReference type="EMBL" id="JAKUCV010003546">
    <property type="protein sequence ID" value="KAJ4838453.1"/>
    <property type="molecule type" value="Genomic_DNA"/>
</dbReference>
<organism evidence="2 3">
    <name type="scientific">Turnera subulata</name>
    <dbReference type="NCBI Taxonomy" id="218843"/>
    <lineage>
        <taxon>Eukaryota</taxon>
        <taxon>Viridiplantae</taxon>
        <taxon>Streptophyta</taxon>
        <taxon>Embryophyta</taxon>
        <taxon>Tracheophyta</taxon>
        <taxon>Spermatophyta</taxon>
        <taxon>Magnoliopsida</taxon>
        <taxon>eudicotyledons</taxon>
        <taxon>Gunneridae</taxon>
        <taxon>Pentapetalae</taxon>
        <taxon>rosids</taxon>
        <taxon>fabids</taxon>
        <taxon>Malpighiales</taxon>
        <taxon>Passifloraceae</taxon>
        <taxon>Turnera</taxon>
    </lineage>
</organism>
<feature type="non-terminal residue" evidence="2">
    <location>
        <position position="1"/>
    </location>
</feature>
<comment type="caution">
    <text evidence="2">The sequence shown here is derived from an EMBL/GenBank/DDBJ whole genome shotgun (WGS) entry which is preliminary data.</text>
</comment>
<keyword evidence="3" id="KW-1185">Reference proteome</keyword>
<dbReference type="Proteomes" id="UP001141552">
    <property type="component" value="Unassembled WGS sequence"/>
</dbReference>
<accession>A0A9Q0JEB1</accession>
<reference evidence="2" key="1">
    <citation type="submission" date="2022-02" db="EMBL/GenBank/DDBJ databases">
        <authorList>
            <person name="Henning P.M."/>
            <person name="McCubbin A.G."/>
            <person name="Shore J.S."/>
        </authorList>
    </citation>
    <scope>NUCLEOTIDE SEQUENCE</scope>
    <source>
        <strain evidence="2">F60SS</strain>
        <tissue evidence="2">Leaves</tissue>
    </source>
</reference>
<sequence length="98" mass="11255">SSDFFPFLSYLFFSFSSPTLSIKLFVSFLSAPGTVCSFISQPRRRRCVMGKSLGSLPLSFSFSFSFLFSSCRFRISLNPWAFLLSLFFTFHRLPLLFS</sequence>
<evidence type="ECO:0000256" key="1">
    <source>
        <dbReference type="SAM" id="Phobius"/>
    </source>
</evidence>
<dbReference type="AlphaFoldDB" id="A0A9Q0JEB1"/>
<feature type="transmembrane region" description="Helical" evidence="1">
    <location>
        <begin position="20"/>
        <end position="40"/>
    </location>
</feature>
<evidence type="ECO:0000313" key="2">
    <source>
        <dbReference type="EMBL" id="KAJ4838453.1"/>
    </source>
</evidence>
<evidence type="ECO:0000313" key="3">
    <source>
        <dbReference type="Proteomes" id="UP001141552"/>
    </source>
</evidence>
<keyword evidence="1" id="KW-0472">Membrane</keyword>
<protein>
    <submittedName>
        <fullName evidence="2">Uncharacterized protein</fullName>
    </submittedName>
</protein>
<keyword evidence="1" id="KW-0812">Transmembrane</keyword>